<feature type="compositionally biased region" description="Basic and acidic residues" evidence="2">
    <location>
        <begin position="377"/>
        <end position="400"/>
    </location>
</feature>
<feature type="compositionally biased region" description="Acidic residues" evidence="2">
    <location>
        <begin position="403"/>
        <end position="418"/>
    </location>
</feature>
<keyword evidence="4" id="KW-1185">Reference proteome</keyword>
<dbReference type="OrthoDB" id="4067005at2759"/>
<reference evidence="3 4" key="1">
    <citation type="submission" date="2020-07" db="EMBL/GenBank/DDBJ databases">
        <title>The yeast mating-type switching endonuclease HO is a domesticated member of an unorthodox homing genetic element family.</title>
        <authorList>
            <person name="Coughlan A.Y."/>
            <person name="Lombardi L."/>
            <person name="Braun-Galleani S."/>
            <person name="Martos A.R."/>
            <person name="Galeote V."/>
            <person name="Bigey F."/>
            <person name="Dequin S."/>
            <person name="Byrne K.P."/>
            <person name="Wolfe K.H."/>
        </authorList>
    </citation>
    <scope>NUCLEOTIDE SEQUENCE [LARGE SCALE GENOMIC DNA]</scope>
    <source>
        <strain evidence="3 4">NRRL Y-6702</strain>
    </source>
</reference>
<accession>A0A7H9B8H6</accession>
<feature type="compositionally biased region" description="Basic and acidic residues" evidence="2">
    <location>
        <begin position="260"/>
        <end position="272"/>
    </location>
</feature>
<feature type="compositionally biased region" description="Polar residues" evidence="2">
    <location>
        <begin position="322"/>
        <end position="331"/>
    </location>
</feature>
<feature type="region of interest" description="Disordered" evidence="2">
    <location>
        <begin position="228"/>
        <end position="280"/>
    </location>
</feature>
<protein>
    <submittedName>
        <fullName evidence="3">Uncharacterized protein</fullName>
    </submittedName>
</protein>
<evidence type="ECO:0000256" key="1">
    <source>
        <dbReference type="SAM" id="Coils"/>
    </source>
</evidence>
<feature type="compositionally biased region" description="Polar residues" evidence="2">
    <location>
        <begin position="339"/>
        <end position="363"/>
    </location>
</feature>
<name>A0A7H9B8H6_ZYGMR</name>
<feature type="compositionally biased region" description="Polar residues" evidence="2">
    <location>
        <begin position="303"/>
        <end position="314"/>
    </location>
</feature>
<dbReference type="Gene3D" id="1.20.5.370">
    <property type="match status" value="1"/>
</dbReference>
<gene>
    <name evidence="3" type="ORF">HG535_0H03950</name>
</gene>
<evidence type="ECO:0000313" key="4">
    <source>
        <dbReference type="Proteomes" id="UP000509704"/>
    </source>
</evidence>
<dbReference type="EMBL" id="CP058611">
    <property type="protein sequence ID" value="QLG75068.1"/>
    <property type="molecule type" value="Genomic_DNA"/>
</dbReference>
<proteinExistence type="predicted"/>
<feature type="compositionally biased region" description="Basic and acidic residues" evidence="2">
    <location>
        <begin position="229"/>
        <end position="244"/>
    </location>
</feature>
<evidence type="ECO:0000313" key="3">
    <source>
        <dbReference type="EMBL" id="QLG75068.1"/>
    </source>
</evidence>
<dbReference type="InterPro" id="IPR014751">
    <property type="entry name" value="XRCC4-like_C"/>
</dbReference>
<keyword evidence="1" id="KW-0175">Coiled coil</keyword>
<dbReference type="KEGG" id="zmk:HG535_0H03950"/>
<dbReference type="GeneID" id="59238871"/>
<feature type="coiled-coil region" evidence="1">
    <location>
        <begin position="160"/>
        <end position="223"/>
    </location>
</feature>
<feature type="region of interest" description="Disordered" evidence="2">
    <location>
        <begin position="297"/>
        <end position="418"/>
    </location>
</feature>
<dbReference type="RefSeq" id="XP_037146793.1">
    <property type="nucleotide sequence ID" value="XM_037290898.1"/>
</dbReference>
<evidence type="ECO:0000256" key="2">
    <source>
        <dbReference type="SAM" id="MobiDB-lite"/>
    </source>
</evidence>
<sequence length="418" mass="47316">MKFISCIPIGGPAINSEEDELVLCQCEIQEIPQSKENVNSTCVSEITISEGTDIYRRMNVRMCDMRVFESSKECVWYEFLKFLTGHKIQLPLLNDTIHFSSWVCYTSKGGNWNIVMELESAGITKKLAELQLDAIHSGEVDLFQFTNVLFHESCQLNDRVHHLESKVAGSNNRIKMLQEEQTERSSMLQKRDDRTRAVVVALLNEKKSKIKELYDKIDRLKSNPMEELPSERISDSDIINKHVNDPVSHLTSPGKRRKRTPSDQDSGREQVKKRIIPKVEQSSDDFEDFQFFGISKHPEMLSRNGSPQKSTNIKHGSRATETDTLPNSSQEIPPYLQHASASAPNTQTASVVKSESNVQIIPQSSSSSNESDTETEAQNKTDTHKDKFNTQTDVADRPSDTEQNTEGETDQTTDLDTE</sequence>
<dbReference type="Proteomes" id="UP000509704">
    <property type="component" value="Chromosome 8"/>
</dbReference>
<dbReference type="AlphaFoldDB" id="A0A7H9B8H6"/>
<dbReference type="SUPFAM" id="SSF58022">
    <property type="entry name" value="XRCC4, C-terminal oligomerization domain"/>
    <property type="match status" value="1"/>
</dbReference>
<organism evidence="3 4">
    <name type="scientific">Zygotorulaspora mrakii</name>
    <name type="common">Zygosaccharomyces mrakii</name>
    <dbReference type="NCBI Taxonomy" id="42260"/>
    <lineage>
        <taxon>Eukaryota</taxon>
        <taxon>Fungi</taxon>
        <taxon>Dikarya</taxon>
        <taxon>Ascomycota</taxon>
        <taxon>Saccharomycotina</taxon>
        <taxon>Saccharomycetes</taxon>
        <taxon>Saccharomycetales</taxon>
        <taxon>Saccharomycetaceae</taxon>
        <taxon>Zygotorulaspora</taxon>
    </lineage>
</organism>